<reference evidence="1 2" key="1">
    <citation type="journal article" date="2014" name="Am. J. Bot.">
        <title>Genome assembly and annotation for red clover (Trifolium pratense; Fabaceae).</title>
        <authorList>
            <person name="Istvanek J."/>
            <person name="Jaros M."/>
            <person name="Krenek A."/>
            <person name="Repkova J."/>
        </authorList>
    </citation>
    <scope>NUCLEOTIDE SEQUENCE [LARGE SCALE GENOMIC DNA]</scope>
    <source>
        <strain evidence="2">cv. Tatra</strain>
        <tissue evidence="1">Young leaves</tissue>
    </source>
</reference>
<protein>
    <submittedName>
        <fullName evidence="1">Uncharacterized protein</fullName>
    </submittedName>
</protein>
<sequence length="82" mass="9360">MLVIEVSEFLLDIFDSFWDYSKPVVSPSVERTESGFKFLVDRAPTRTPGVFYHLEMMLVPCPSLLISDGFELWCILPVTTIS</sequence>
<dbReference type="Proteomes" id="UP000236291">
    <property type="component" value="Unassembled WGS sequence"/>
</dbReference>
<evidence type="ECO:0000313" key="1">
    <source>
        <dbReference type="EMBL" id="PNY06211.1"/>
    </source>
</evidence>
<proteinExistence type="predicted"/>
<dbReference type="EMBL" id="ASHM01001192">
    <property type="protein sequence ID" value="PNY06211.1"/>
    <property type="molecule type" value="Genomic_DNA"/>
</dbReference>
<name>A0A2K3NT53_TRIPR</name>
<reference evidence="1 2" key="2">
    <citation type="journal article" date="2017" name="Front. Plant Sci.">
        <title>Gene Classification and Mining of Molecular Markers Useful in Red Clover (Trifolium pratense) Breeding.</title>
        <authorList>
            <person name="Istvanek J."/>
            <person name="Dluhosova J."/>
            <person name="Dluhos P."/>
            <person name="Patkova L."/>
            <person name="Nedelnik J."/>
            <person name="Repkova J."/>
        </authorList>
    </citation>
    <scope>NUCLEOTIDE SEQUENCE [LARGE SCALE GENOMIC DNA]</scope>
    <source>
        <strain evidence="2">cv. Tatra</strain>
        <tissue evidence="1">Young leaves</tissue>
    </source>
</reference>
<comment type="caution">
    <text evidence="1">The sequence shown here is derived from an EMBL/GenBank/DDBJ whole genome shotgun (WGS) entry which is preliminary data.</text>
</comment>
<evidence type="ECO:0000313" key="2">
    <source>
        <dbReference type="Proteomes" id="UP000236291"/>
    </source>
</evidence>
<dbReference type="AlphaFoldDB" id="A0A2K3NT53"/>
<organism evidence="1 2">
    <name type="scientific">Trifolium pratense</name>
    <name type="common">Red clover</name>
    <dbReference type="NCBI Taxonomy" id="57577"/>
    <lineage>
        <taxon>Eukaryota</taxon>
        <taxon>Viridiplantae</taxon>
        <taxon>Streptophyta</taxon>
        <taxon>Embryophyta</taxon>
        <taxon>Tracheophyta</taxon>
        <taxon>Spermatophyta</taxon>
        <taxon>Magnoliopsida</taxon>
        <taxon>eudicotyledons</taxon>
        <taxon>Gunneridae</taxon>
        <taxon>Pentapetalae</taxon>
        <taxon>rosids</taxon>
        <taxon>fabids</taxon>
        <taxon>Fabales</taxon>
        <taxon>Fabaceae</taxon>
        <taxon>Papilionoideae</taxon>
        <taxon>50 kb inversion clade</taxon>
        <taxon>NPAAA clade</taxon>
        <taxon>Hologalegina</taxon>
        <taxon>IRL clade</taxon>
        <taxon>Trifolieae</taxon>
        <taxon>Trifolium</taxon>
    </lineage>
</organism>
<gene>
    <name evidence="1" type="ORF">L195_g002674</name>
</gene>
<accession>A0A2K3NT53</accession>